<protein>
    <recommendedName>
        <fullName evidence="3">Methyltransferase-like protein 22</fullName>
    </recommendedName>
</protein>
<dbReference type="InterPro" id="IPR038899">
    <property type="entry name" value="METTL22"/>
</dbReference>
<accession>A0ABD0YE67</accession>
<dbReference type="Proteomes" id="UP001558652">
    <property type="component" value="Unassembled WGS sequence"/>
</dbReference>
<dbReference type="AlphaFoldDB" id="A0ABD0YE67"/>
<dbReference type="EMBL" id="JBFDAA010000009">
    <property type="protein sequence ID" value="KAL1129369.1"/>
    <property type="molecule type" value="Genomic_DNA"/>
</dbReference>
<evidence type="ECO:0000313" key="1">
    <source>
        <dbReference type="EMBL" id="KAL1129369.1"/>
    </source>
</evidence>
<gene>
    <name evidence="1" type="ORF">AAG570_013896</name>
</gene>
<comment type="caution">
    <text evidence="1">The sequence shown here is derived from an EMBL/GenBank/DDBJ whole genome shotgun (WGS) entry which is preliminary data.</text>
</comment>
<dbReference type="Gene3D" id="3.40.50.150">
    <property type="entry name" value="Vaccinia Virus protein VP39"/>
    <property type="match status" value="1"/>
</dbReference>
<keyword evidence="2" id="KW-1185">Reference proteome</keyword>
<evidence type="ECO:0008006" key="3">
    <source>
        <dbReference type="Google" id="ProtNLM"/>
    </source>
</evidence>
<reference evidence="1 2" key="1">
    <citation type="submission" date="2024-07" db="EMBL/GenBank/DDBJ databases">
        <title>Chromosome-level genome assembly of the water stick insect Ranatra chinensis (Heteroptera: Nepidae).</title>
        <authorList>
            <person name="Liu X."/>
        </authorList>
    </citation>
    <scope>NUCLEOTIDE SEQUENCE [LARGE SCALE GENOMIC DNA]</scope>
    <source>
        <strain evidence="1">Cailab_2021Rc</strain>
        <tissue evidence="1">Muscle</tissue>
    </source>
</reference>
<dbReference type="SUPFAM" id="SSF53335">
    <property type="entry name" value="S-adenosyl-L-methionine-dependent methyltransferases"/>
    <property type="match status" value="1"/>
</dbReference>
<sequence length="206" mass="23562">MVGLQLWRGAFVLADFILENGPSMFTSKNVLELGSGVGLTSIVASFFAQKMVSTDVPAEGILELIDRNFKRNSGFVKSSYRVMPFDFFDQEWSEELCSIVSETDIVLAADVVYDDSLTEAFVETLTKILSTEKKKTIFVALEKRYVFTVADLDTVAPCYEYFLECIRRVWNKPPMSQWGMKSLSINFARYFIYKRNSDIVLWQITN</sequence>
<name>A0ABD0YE67_9HEMI</name>
<evidence type="ECO:0000313" key="2">
    <source>
        <dbReference type="Proteomes" id="UP001558652"/>
    </source>
</evidence>
<dbReference type="Pfam" id="PF10294">
    <property type="entry name" value="Methyltransf_16"/>
    <property type="match status" value="1"/>
</dbReference>
<dbReference type="InterPro" id="IPR019410">
    <property type="entry name" value="Methyltransf_16"/>
</dbReference>
<proteinExistence type="predicted"/>
<dbReference type="InterPro" id="IPR029063">
    <property type="entry name" value="SAM-dependent_MTases_sf"/>
</dbReference>
<dbReference type="PANTHER" id="PTHR23108:SF0">
    <property type="entry name" value="METHYLTRANSFERASE-LIKE PROTEIN 22"/>
    <property type="match status" value="1"/>
</dbReference>
<organism evidence="1 2">
    <name type="scientific">Ranatra chinensis</name>
    <dbReference type="NCBI Taxonomy" id="642074"/>
    <lineage>
        <taxon>Eukaryota</taxon>
        <taxon>Metazoa</taxon>
        <taxon>Ecdysozoa</taxon>
        <taxon>Arthropoda</taxon>
        <taxon>Hexapoda</taxon>
        <taxon>Insecta</taxon>
        <taxon>Pterygota</taxon>
        <taxon>Neoptera</taxon>
        <taxon>Paraneoptera</taxon>
        <taxon>Hemiptera</taxon>
        <taxon>Heteroptera</taxon>
        <taxon>Panheteroptera</taxon>
        <taxon>Nepomorpha</taxon>
        <taxon>Nepidae</taxon>
        <taxon>Ranatrinae</taxon>
        <taxon>Ranatra</taxon>
    </lineage>
</organism>
<dbReference type="PANTHER" id="PTHR23108">
    <property type="entry name" value="METHYLTRANSFERASE-RELATED"/>
    <property type="match status" value="1"/>
</dbReference>